<sequence>MASLPVPDPDATRAPSRLLSTISSLFKSKSSRRNPSFRTSVEGTDSVEVKDRVVSSQLPADFELKTAGPEKKLWSKIPDLQSTDEYAASISNFRIEKGKHSSTAHSCPHPGHGQNREEAVLLPPHRVLHHIQLRQEWGMDPHLYCILYYCVISLFGVLGLQ</sequence>
<evidence type="ECO:0000313" key="2">
    <source>
        <dbReference type="Proteomes" id="UP000244722"/>
    </source>
</evidence>
<keyword evidence="2" id="KW-1185">Reference proteome</keyword>
<proteinExistence type="predicted"/>
<gene>
    <name evidence="1" type="ORF">B9Z19DRAFT_1084230</name>
</gene>
<accession>A0A2T6ZSG6</accession>
<evidence type="ECO:0000313" key="1">
    <source>
        <dbReference type="EMBL" id="PUU78403.1"/>
    </source>
</evidence>
<reference evidence="1 2" key="1">
    <citation type="submission" date="2017-04" db="EMBL/GenBank/DDBJ databases">
        <title>Draft genome sequence of Tuber borchii Vittad., a whitish edible truffle.</title>
        <authorList>
            <consortium name="DOE Joint Genome Institute"/>
            <person name="Murat C."/>
            <person name="Kuo A."/>
            <person name="Barry K.W."/>
            <person name="Clum A."/>
            <person name="Dockter R.B."/>
            <person name="Fauchery L."/>
            <person name="Iotti M."/>
            <person name="Kohler A."/>
            <person name="Labutti K."/>
            <person name="Lindquist E.A."/>
            <person name="Lipzen A."/>
            <person name="Ohm R.A."/>
            <person name="Wang M."/>
            <person name="Grigoriev I.V."/>
            <person name="Zambonelli A."/>
            <person name="Martin F.M."/>
        </authorList>
    </citation>
    <scope>NUCLEOTIDE SEQUENCE [LARGE SCALE GENOMIC DNA]</scope>
    <source>
        <strain evidence="1 2">Tbo3840</strain>
    </source>
</reference>
<protein>
    <submittedName>
        <fullName evidence="1">Uncharacterized protein</fullName>
    </submittedName>
</protein>
<dbReference type="AlphaFoldDB" id="A0A2T6ZSG6"/>
<dbReference type="EMBL" id="NESQ01000120">
    <property type="protein sequence ID" value="PUU78403.1"/>
    <property type="molecule type" value="Genomic_DNA"/>
</dbReference>
<comment type="caution">
    <text evidence="1">The sequence shown here is derived from an EMBL/GenBank/DDBJ whole genome shotgun (WGS) entry which is preliminary data.</text>
</comment>
<dbReference type="Proteomes" id="UP000244722">
    <property type="component" value="Unassembled WGS sequence"/>
</dbReference>
<name>A0A2T6ZSG6_TUBBO</name>
<organism evidence="1 2">
    <name type="scientific">Tuber borchii</name>
    <name type="common">White truffle</name>
    <dbReference type="NCBI Taxonomy" id="42251"/>
    <lineage>
        <taxon>Eukaryota</taxon>
        <taxon>Fungi</taxon>
        <taxon>Dikarya</taxon>
        <taxon>Ascomycota</taxon>
        <taxon>Pezizomycotina</taxon>
        <taxon>Pezizomycetes</taxon>
        <taxon>Pezizales</taxon>
        <taxon>Tuberaceae</taxon>
        <taxon>Tuber</taxon>
    </lineage>
</organism>